<feature type="compositionally biased region" description="Low complexity" evidence="1">
    <location>
        <begin position="267"/>
        <end position="281"/>
    </location>
</feature>
<protein>
    <submittedName>
        <fullName evidence="2">Uncharacterized protein</fullName>
    </submittedName>
</protein>
<feature type="region of interest" description="Disordered" evidence="1">
    <location>
        <begin position="146"/>
        <end position="184"/>
    </location>
</feature>
<feature type="compositionally biased region" description="Polar residues" evidence="1">
    <location>
        <begin position="146"/>
        <end position="160"/>
    </location>
</feature>
<feature type="region of interest" description="Disordered" evidence="1">
    <location>
        <begin position="596"/>
        <end position="655"/>
    </location>
</feature>
<feature type="region of interest" description="Disordered" evidence="1">
    <location>
        <begin position="267"/>
        <end position="295"/>
    </location>
</feature>
<feature type="region of interest" description="Disordered" evidence="1">
    <location>
        <begin position="1"/>
        <end position="130"/>
    </location>
</feature>
<evidence type="ECO:0000313" key="3">
    <source>
        <dbReference type="Proteomes" id="UP001218218"/>
    </source>
</evidence>
<dbReference type="AlphaFoldDB" id="A0AAD7ATM2"/>
<sequence>MAITRTSSAHASSPTPSENSDMYYEGYDDISSPAPSQTVDLYGWESDPNPAPMDSKMTPTPQVLRPSSPTSVVEISRDDFPPLTPPAAAPATVTKATKAKATKANKGKGRVKAATTTVAPTPPNNSDDPFLAADIAQATAVSLDLTTSHDNATDGASSSRRPAADGGSPSKRLRSNTAGDATPAPLTVVVTASEPPTTVAAIPTTVAAVPTTAAATPVVASAAAPAAAPNITSTAVLATMPAPTPIAGPKVAPPIVIPAAAPAAAAAPAPAPEHAPAATDEPAPEAHGSALPPLWLTADGLPPRGSYTLTPAGGFPPIVYSTECLLQGVPANLIRMYEEVPHPKFFLVVSGGNGAMMKMHGLIQEAIGSYLNIDPTAFTLGTPPTAANCTSPSLWLAADIPDHLAQAIVDAPILSSTSITLFAFRYNMPIVGFVGIFSGFTLPNTVDGANLARDLIRTVIRADSEITQFVQTHQDTFGPQVSAGHAWEIFPTSVSVVSIVLIVNDTNTVTWRLHVTPPTTSRDHWSQLCRLFGKLHIMTALFGMARLQRALRCRICPSIDHPTPLCPLPSLPGWLGPTPTTIAVLKDASCAAASKAQDQMCPNPPAGTGGSNTRTGNSNGRGQGQSDTKPRKDGKGKKGGDFKGKGKRRERNDFF</sequence>
<feature type="compositionally biased region" description="Low complexity" evidence="1">
    <location>
        <begin position="611"/>
        <end position="626"/>
    </location>
</feature>
<reference evidence="2" key="1">
    <citation type="submission" date="2023-03" db="EMBL/GenBank/DDBJ databases">
        <title>Massive genome expansion in bonnet fungi (Mycena s.s.) driven by repeated elements and novel gene families across ecological guilds.</title>
        <authorList>
            <consortium name="Lawrence Berkeley National Laboratory"/>
            <person name="Harder C.B."/>
            <person name="Miyauchi S."/>
            <person name="Viragh M."/>
            <person name="Kuo A."/>
            <person name="Thoen E."/>
            <person name="Andreopoulos B."/>
            <person name="Lu D."/>
            <person name="Skrede I."/>
            <person name="Drula E."/>
            <person name="Henrissat B."/>
            <person name="Morin E."/>
            <person name="Kohler A."/>
            <person name="Barry K."/>
            <person name="LaButti K."/>
            <person name="Morin E."/>
            <person name="Salamov A."/>
            <person name="Lipzen A."/>
            <person name="Mereny Z."/>
            <person name="Hegedus B."/>
            <person name="Baldrian P."/>
            <person name="Stursova M."/>
            <person name="Weitz H."/>
            <person name="Taylor A."/>
            <person name="Grigoriev I.V."/>
            <person name="Nagy L.G."/>
            <person name="Martin F."/>
            <person name="Kauserud H."/>
        </authorList>
    </citation>
    <scope>NUCLEOTIDE SEQUENCE</scope>
    <source>
        <strain evidence="2">CBHHK002</strain>
    </source>
</reference>
<proteinExistence type="predicted"/>
<comment type="caution">
    <text evidence="2">The sequence shown here is derived from an EMBL/GenBank/DDBJ whole genome shotgun (WGS) entry which is preliminary data.</text>
</comment>
<dbReference type="Proteomes" id="UP001218218">
    <property type="component" value="Unassembled WGS sequence"/>
</dbReference>
<name>A0AAD7ATM2_9AGAR</name>
<feature type="compositionally biased region" description="Basic residues" evidence="1">
    <location>
        <begin position="97"/>
        <end position="111"/>
    </location>
</feature>
<evidence type="ECO:0000313" key="2">
    <source>
        <dbReference type="EMBL" id="KAJ7367727.1"/>
    </source>
</evidence>
<feature type="compositionally biased region" description="Basic and acidic residues" evidence="1">
    <location>
        <begin position="628"/>
        <end position="655"/>
    </location>
</feature>
<keyword evidence="3" id="KW-1185">Reference proteome</keyword>
<feature type="compositionally biased region" description="Low complexity" evidence="1">
    <location>
        <begin position="1"/>
        <end position="17"/>
    </location>
</feature>
<accession>A0AAD7ATM2</accession>
<organism evidence="2 3">
    <name type="scientific">Mycena albidolilacea</name>
    <dbReference type="NCBI Taxonomy" id="1033008"/>
    <lineage>
        <taxon>Eukaryota</taxon>
        <taxon>Fungi</taxon>
        <taxon>Dikarya</taxon>
        <taxon>Basidiomycota</taxon>
        <taxon>Agaricomycotina</taxon>
        <taxon>Agaricomycetes</taxon>
        <taxon>Agaricomycetidae</taxon>
        <taxon>Agaricales</taxon>
        <taxon>Marasmiineae</taxon>
        <taxon>Mycenaceae</taxon>
        <taxon>Mycena</taxon>
    </lineage>
</organism>
<evidence type="ECO:0000256" key="1">
    <source>
        <dbReference type="SAM" id="MobiDB-lite"/>
    </source>
</evidence>
<dbReference type="EMBL" id="JARIHO010000001">
    <property type="protein sequence ID" value="KAJ7367727.1"/>
    <property type="molecule type" value="Genomic_DNA"/>
</dbReference>
<feature type="compositionally biased region" description="Polar residues" evidence="1">
    <location>
        <begin position="57"/>
        <end position="73"/>
    </location>
</feature>
<gene>
    <name evidence="2" type="ORF">DFH08DRAFT_795862</name>
</gene>